<organism evidence="12 13">
    <name type="scientific">Calycina marina</name>
    <dbReference type="NCBI Taxonomy" id="1763456"/>
    <lineage>
        <taxon>Eukaryota</taxon>
        <taxon>Fungi</taxon>
        <taxon>Dikarya</taxon>
        <taxon>Ascomycota</taxon>
        <taxon>Pezizomycotina</taxon>
        <taxon>Leotiomycetes</taxon>
        <taxon>Helotiales</taxon>
        <taxon>Pezizellaceae</taxon>
        <taxon>Calycina</taxon>
    </lineage>
</organism>
<reference evidence="12" key="1">
    <citation type="journal article" date="2021" name="IMA Fungus">
        <title>Genomic characterization of three marine fungi, including Emericellopsis atlantica sp. nov. with signatures of a generalist lifestyle and marine biomass degradation.</title>
        <authorList>
            <person name="Hagestad O.C."/>
            <person name="Hou L."/>
            <person name="Andersen J.H."/>
            <person name="Hansen E.H."/>
            <person name="Altermark B."/>
            <person name="Li C."/>
            <person name="Kuhnert E."/>
            <person name="Cox R.J."/>
            <person name="Crous P.W."/>
            <person name="Spatafora J.W."/>
            <person name="Lail K."/>
            <person name="Amirebrahimi M."/>
            <person name="Lipzen A."/>
            <person name="Pangilinan J."/>
            <person name="Andreopoulos W."/>
            <person name="Hayes R.D."/>
            <person name="Ng V."/>
            <person name="Grigoriev I.V."/>
            <person name="Jackson S.A."/>
            <person name="Sutton T.D.S."/>
            <person name="Dobson A.D.W."/>
            <person name="Rama T."/>
        </authorList>
    </citation>
    <scope>NUCLEOTIDE SEQUENCE</scope>
    <source>
        <strain evidence="12">TRa3180A</strain>
    </source>
</reference>
<gene>
    <name evidence="12" type="ORF">BJ878DRAFT_417363</name>
</gene>
<evidence type="ECO:0000256" key="9">
    <source>
        <dbReference type="ARBA" id="ARBA00022833"/>
    </source>
</evidence>
<keyword evidence="8 11" id="KW-0378">Hydrolase</keyword>
<protein>
    <recommendedName>
        <fullName evidence="4">aspartyl aminopeptidase</fullName>
        <ecNumber evidence="4">3.4.11.21</ecNumber>
    </recommendedName>
</protein>
<sequence length="521" mass="56980">MISKDVSSAAAKAHDFIDFVNDSPTPYHAVHSAVQRLKKAGFEEIKERDSWSSTLKPGGKYYLTRNASSIVAFGIGNKWKSGNPVAMIGAHTDSCCLRIKPVSKKSGAGFLQVGVETYGGGIWHTWFDRDLSIAGRVMVKDGKGNYVQKLVKVERPMVRIPTLAIHLDRDTNFNPNKETELFPIAGLVAAELNRTGEGSDIADKKISQLEKDASQKAFQPLKVLSDRHHPYIVEIIAEHAEVEVEDVVDFEIVLYDVQKGCIGGINNEFIYSARLDNLGMTYCAVEGLIESVSSPSALENESSIRLVTCFDHEEVGSTSAHGAASNLLPAVLRRLAVLPNSTGTTSNRDSMSEKSYEKVQHDVDITTAYEQTLASSFLISADMAHSVNPNYSGKYESDHRPEMNKGTVIKINANQRYATNSPGIVLIQEVARRAKPSADSMTPAGVPLQLFVVRNDSSCGSTIGPMLSAALGTRTLDLGNAQLSMHSIRETGGAYDVEHSIRLFESFFEHFSELEPKILID</sequence>
<dbReference type="AlphaFoldDB" id="A0A9P7Z612"/>
<evidence type="ECO:0000256" key="3">
    <source>
        <dbReference type="ARBA" id="ARBA00008290"/>
    </source>
</evidence>
<name>A0A9P7Z612_9HELO</name>
<dbReference type="Pfam" id="PF02127">
    <property type="entry name" value="Peptidase_M18"/>
    <property type="match status" value="1"/>
</dbReference>
<keyword evidence="10 11" id="KW-0482">Metalloprotease</keyword>
<dbReference type="SUPFAM" id="SSF53187">
    <property type="entry name" value="Zn-dependent exopeptidases"/>
    <property type="match status" value="1"/>
</dbReference>
<dbReference type="OrthoDB" id="9880441at2759"/>
<evidence type="ECO:0000313" key="13">
    <source>
        <dbReference type="Proteomes" id="UP000887226"/>
    </source>
</evidence>
<evidence type="ECO:0000256" key="8">
    <source>
        <dbReference type="ARBA" id="ARBA00022801"/>
    </source>
</evidence>
<comment type="similarity">
    <text evidence="3 11">Belongs to the peptidase M18 family.</text>
</comment>
<dbReference type="GO" id="GO:0008270">
    <property type="term" value="F:zinc ion binding"/>
    <property type="evidence" value="ECO:0007669"/>
    <property type="project" value="InterPro"/>
</dbReference>
<comment type="caution">
    <text evidence="12">The sequence shown here is derived from an EMBL/GenBank/DDBJ whole genome shotgun (WGS) entry which is preliminary data.</text>
</comment>
<evidence type="ECO:0000256" key="10">
    <source>
        <dbReference type="ARBA" id="ARBA00023049"/>
    </source>
</evidence>
<keyword evidence="13" id="KW-1185">Reference proteome</keyword>
<evidence type="ECO:0000256" key="4">
    <source>
        <dbReference type="ARBA" id="ARBA00011965"/>
    </source>
</evidence>
<evidence type="ECO:0000256" key="11">
    <source>
        <dbReference type="RuleBase" id="RU004386"/>
    </source>
</evidence>
<evidence type="ECO:0000256" key="5">
    <source>
        <dbReference type="ARBA" id="ARBA00022438"/>
    </source>
</evidence>
<dbReference type="CDD" id="cd05658">
    <property type="entry name" value="M18_DAP"/>
    <property type="match status" value="1"/>
</dbReference>
<keyword evidence="7 11" id="KW-0479">Metal-binding</keyword>
<dbReference type="Gene3D" id="3.40.630.10">
    <property type="entry name" value="Zn peptidases"/>
    <property type="match status" value="1"/>
</dbReference>
<proteinExistence type="inferred from homology"/>
<dbReference type="GO" id="GO:0000324">
    <property type="term" value="C:fungal-type vacuole"/>
    <property type="evidence" value="ECO:0007669"/>
    <property type="project" value="TreeGrafter"/>
</dbReference>
<dbReference type="EMBL" id="MU253811">
    <property type="protein sequence ID" value="KAG9246263.1"/>
    <property type="molecule type" value="Genomic_DNA"/>
</dbReference>
<dbReference type="InterPro" id="IPR001948">
    <property type="entry name" value="Peptidase_M18"/>
</dbReference>
<dbReference type="SUPFAM" id="SSF101821">
    <property type="entry name" value="Aminopeptidase/glucanase lid domain"/>
    <property type="match status" value="1"/>
</dbReference>
<dbReference type="InterPro" id="IPR023358">
    <property type="entry name" value="Peptidase_M18_dom2"/>
</dbReference>
<dbReference type="EC" id="3.4.11.21" evidence="4"/>
<dbReference type="NCBIfam" id="NF002759">
    <property type="entry name" value="PRK02813.1"/>
    <property type="match status" value="1"/>
</dbReference>
<comment type="cofactor">
    <cofactor evidence="2">
        <name>Zn(2+)</name>
        <dbReference type="ChEBI" id="CHEBI:29105"/>
    </cofactor>
</comment>
<keyword evidence="5 11" id="KW-0031">Aminopeptidase</keyword>
<evidence type="ECO:0000256" key="2">
    <source>
        <dbReference type="ARBA" id="ARBA00001947"/>
    </source>
</evidence>
<comment type="catalytic activity">
    <reaction evidence="1">
        <text>Release of an N-terminal aspartate or glutamate from a peptide, with a preference for aspartate.</text>
        <dbReference type="EC" id="3.4.11.21"/>
    </reaction>
</comment>
<dbReference type="FunFam" id="2.30.250.10:FF:000001">
    <property type="entry name" value="Aspartyl aminopeptidase 1"/>
    <property type="match status" value="1"/>
</dbReference>
<dbReference type="Gene3D" id="2.30.250.10">
    <property type="entry name" value="Aminopeptidase i, Domain 2"/>
    <property type="match status" value="1"/>
</dbReference>
<keyword evidence="9 11" id="KW-0862">Zinc</keyword>
<accession>A0A9P7Z612</accession>
<evidence type="ECO:0000313" key="12">
    <source>
        <dbReference type="EMBL" id="KAG9246263.1"/>
    </source>
</evidence>
<evidence type="ECO:0000256" key="1">
    <source>
        <dbReference type="ARBA" id="ARBA00001335"/>
    </source>
</evidence>
<dbReference type="PRINTS" id="PR00932">
    <property type="entry name" value="AMINO1PTASE"/>
</dbReference>
<keyword evidence="6 11" id="KW-0645">Protease</keyword>
<dbReference type="GO" id="GO:0006508">
    <property type="term" value="P:proteolysis"/>
    <property type="evidence" value="ECO:0007669"/>
    <property type="project" value="UniProtKB-KW"/>
</dbReference>
<dbReference type="PANTHER" id="PTHR28570">
    <property type="entry name" value="ASPARTYL AMINOPEPTIDASE"/>
    <property type="match status" value="1"/>
</dbReference>
<evidence type="ECO:0000256" key="7">
    <source>
        <dbReference type="ARBA" id="ARBA00022723"/>
    </source>
</evidence>
<dbReference type="GO" id="GO:0070006">
    <property type="term" value="F:metalloaminopeptidase activity"/>
    <property type="evidence" value="ECO:0007669"/>
    <property type="project" value="TreeGrafter"/>
</dbReference>
<dbReference type="PANTHER" id="PTHR28570:SF3">
    <property type="entry name" value="ASPARTYL AMINOPEPTIDASE"/>
    <property type="match status" value="1"/>
</dbReference>
<evidence type="ECO:0000256" key="6">
    <source>
        <dbReference type="ARBA" id="ARBA00022670"/>
    </source>
</evidence>
<dbReference type="Proteomes" id="UP000887226">
    <property type="component" value="Unassembled WGS sequence"/>
</dbReference>